<dbReference type="AlphaFoldDB" id="B8IAG2"/>
<evidence type="ECO:0000256" key="4">
    <source>
        <dbReference type="ARBA" id="ARBA00023136"/>
    </source>
</evidence>
<gene>
    <name evidence="7" type="ordered locus">Mnod_4354</name>
</gene>
<dbReference type="KEGG" id="mno:Mnod_4354"/>
<keyword evidence="3 5" id="KW-1133">Transmembrane helix</keyword>
<dbReference type="Pfam" id="PF04932">
    <property type="entry name" value="Wzy_C"/>
    <property type="match status" value="1"/>
</dbReference>
<dbReference type="RefSeq" id="WP_015930866.1">
    <property type="nucleotide sequence ID" value="NC_011894.1"/>
</dbReference>
<keyword evidence="8" id="KW-1185">Reference proteome</keyword>
<sequence length="458" mass="49110">MHNMLLSLAIVVWFLLAYPMARHHLATVTAPQNVPLPVPMTLVAVFAFMPLVFVVPRTDGNAVLEEGLTASNIVTLVLTGLTGLYLAVKVVMDRRILLVPFSMPYLPFTLMIAVNGLSTLWSIVPAYTAYRTVELGIFYLASILIFDRSDIERRLADLLAIFVVVWLVAVAPIIAESLASGIVFSAAKNNMMPLVCAALGLLVAFDPRAPRRAAYLLLALIGFIIAGSAASTGALVAVVPGLMIASPHRRIRILGGVTAALVVAAFLVLMLGLSAFPALLDLLSALLQKPPDELANATGRGTFWPTFIKATQDHLVGSGFSAGDRFVQLLTSTTELAEELGRDAVFITSSHNMFLSAWAGTGIVGIGFAAVVLGTAIRWGMVLHLRHRRFIVTMVIFLALNGMTTPGIFQDWNVNVLGFVAMLAYCRIGALRRGREAGLAMVRTGGGPLRVAQAWHAS</sequence>
<dbReference type="GO" id="GO:0016020">
    <property type="term" value="C:membrane"/>
    <property type="evidence" value="ECO:0007669"/>
    <property type="project" value="UniProtKB-SubCell"/>
</dbReference>
<dbReference type="HOGENOM" id="CLU_599657_0_0_5"/>
<feature type="transmembrane region" description="Helical" evidence="5">
    <location>
        <begin position="36"/>
        <end position="55"/>
    </location>
</feature>
<dbReference type="InterPro" id="IPR051533">
    <property type="entry name" value="WaaL-like"/>
</dbReference>
<evidence type="ECO:0000256" key="1">
    <source>
        <dbReference type="ARBA" id="ARBA00004141"/>
    </source>
</evidence>
<dbReference type="PANTHER" id="PTHR37422">
    <property type="entry name" value="TEICHURONIC ACID BIOSYNTHESIS PROTEIN TUAE"/>
    <property type="match status" value="1"/>
</dbReference>
<organism evidence="7 8">
    <name type="scientific">Methylobacterium nodulans (strain LMG 21967 / CNCM I-2342 / ORS 2060)</name>
    <dbReference type="NCBI Taxonomy" id="460265"/>
    <lineage>
        <taxon>Bacteria</taxon>
        <taxon>Pseudomonadati</taxon>
        <taxon>Pseudomonadota</taxon>
        <taxon>Alphaproteobacteria</taxon>
        <taxon>Hyphomicrobiales</taxon>
        <taxon>Methylobacteriaceae</taxon>
        <taxon>Methylobacterium</taxon>
    </lineage>
</organism>
<comment type="subcellular location">
    <subcellularLocation>
        <location evidence="1">Membrane</location>
        <topology evidence="1">Multi-pass membrane protein</topology>
    </subcellularLocation>
</comment>
<evidence type="ECO:0000256" key="3">
    <source>
        <dbReference type="ARBA" id="ARBA00022989"/>
    </source>
</evidence>
<protein>
    <recommendedName>
        <fullName evidence="6">O-antigen ligase-related domain-containing protein</fullName>
    </recommendedName>
</protein>
<dbReference type="Proteomes" id="UP000008207">
    <property type="component" value="Chromosome"/>
</dbReference>
<feature type="transmembrane region" description="Helical" evidence="5">
    <location>
        <begin position="414"/>
        <end position="431"/>
    </location>
</feature>
<keyword evidence="4 5" id="KW-0472">Membrane</keyword>
<dbReference type="eggNOG" id="ENOG5031C9W">
    <property type="taxonomic scope" value="Bacteria"/>
</dbReference>
<feature type="transmembrane region" description="Helical" evidence="5">
    <location>
        <begin position="128"/>
        <end position="146"/>
    </location>
</feature>
<feature type="domain" description="O-antigen ligase-related" evidence="6">
    <location>
        <begin position="215"/>
        <end position="367"/>
    </location>
</feature>
<feature type="transmembrane region" description="Helical" evidence="5">
    <location>
        <begin position="67"/>
        <end position="88"/>
    </location>
</feature>
<accession>B8IAG2</accession>
<dbReference type="OrthoDB" id="7973724at2"/>
<feature type="transmembrane region" description="Helical" evidence="5">
    <location>
        <begin position="158"/>
        <end position="179"/>
    </location>
</feature>
<feature type="transmembrane region" description="Helical" evidence="5">
    <location>
        <begin position="103"/>
        <end position="121"/>
    </location>
</feature>
<name>B8IAG2_METNO</name>
<feature type="transmembrane region" description="Helical" evidence="5">
    <location>
        <begin position="215"/>
        <end position="239"/>
    </location>
</feature>
<feature type="transmembrane region" description="Helical" evidence="5">
    <location>
        <begin position="251"/>
        <end position="276"/>
    </location>
</feature>
<dbReference type="STRING" id="460265.Mnod_4354"/>
<proteinExistence type="predicted"/>
<keyword evidence="2 5" id="KW-0812">Transmembrane</keyword>
<evidence type="ECO:0000313" key="8">
    <source>
        <dbReference type="Proteomes" id="UP000008207"/>
    </source>
</evidence>
<feature type="transmembrane region" description="Helical" evidence="5">
    <location>
        <begin position="389"/>
        <end position="408"/>
    </location>
</feature>
<evidence type="ECO:0000313" key="7">
    <source>
        <dbReference type="EMBL" id="ACL59225.1"/>
    </source>
</evidence>
<evidence type="ECO:0000256" key="2">
    <source>
        <dbReference type="ARBA" id="ARBA00022692"/>
    </source>
</evidence>
<reference evidence="7 8" key="1">
    <citation type="submission" date="2009-01" db="EMBL/GenBank/DDBJ databases">
        <title>Complete sequence of chromosome of Methylobacterium nodulans ORS 2060.</title>
        <authorList>
            <consortium name="US DOE Joint Genome Institute"/>
            <person name="Lucas S."/>
            <person name="Copeland A."/>
            <person name="Lapidus A."/>
            <person name="Glavina del Rio T."/>
            <person name="Dalin E."/>
            <person name="Tice H."/>
            <person name="Bruce D."/>
            <person name="Goodwin L."/>
            <person name="Pitluck S."/>
            <person name="Sims D."/>
            <person name="Brettin T."/>
            <person name="Detter J.C."/>
            <person name="Han C."/>
            <person name="Larimer F."/>
            <person name="Land M."/>
            <person name="Hauser L."/>
            <person name="Kyrpides N."/>
            <person name="Ivanova N."/>
            <person name="Marx C.J."/>
            <person name="Richardson P."/>
        </authorList>
    </citation>
    <scope>NUCLEOTIDE SEQUENCE [LARGE SCALE GENOMIC DNA]</scope>
    <source>
        <strain evidence="8">LMG 21967 / CNCM I-2342 / ORS 2060</strain>
    </source>
</reference>
<dbReference type="EMBL" id="CP001349">
    <property type="protein sequence ID" value="ACL59225.1"/>
    <property type="molecule type" value="Genomic_DNA"/>
</dbReference>
<dbReference type="InterPro" id="IPR007016">
    <property type="entry name" value="O-antigen_ligase-rel_domated"/>
</dbReference>
<evidence type="ECO:0000256" key="5">
    <source>
        <dbReference type="SAM" id="Phobius"/>
    </source>
</evidence>
<dbReference type="PANTHER" id="PTHR37422:SF13">
    <property type="entry name" value="LIPOPOLYSACCHARIDE BIOSYNTHESIS PROTEIN PA4999-RELATED"/>
    <property type="match status" value="1"/>
</dbReference>
<feature type="transmembrane region" description="Helical" evidence="5">
    <location>
        <begin position="355"/>
        <end position="377"/>
    </location>
</feature>
<evidence type="ECO:0000259" key="6">
    <source>
        <dbReference type="Pfam" id="PF04932"/>
    </source>
</evidence>